<sequence length="182" mass="20798">MGSACSGKLKLKERRFLILGLDGAGKKTLLGKLGCGEPQHHALFEGFDWWNVQNGRCNFVSWNLGTDATKPENKPKYKDMFRNTVGIIFVIDSSNRDRFEEVKTEFWKIINDKCLRDFALLVFANKQDVQGAASEDDIKSFIYLWNVRRNKWNIQASSFKNGDGLEAGLTWLDNETGKNVRK</sequence>
<evidence type="ECO:0008006" key="14">
    <source>
        <dbReference type="Google" id="ProtNLM"/>
    </source>
</evidence>
<dbReference type="Gene3D" id="3.40.50.300">
    <property type="entry name" value="P-loop containing nucleotide triphosphate hydrolases"/>
    <property type="match status" value="1"/>
</dbReference>
<feature type="binding site" evidence="11">
    <location>
        <begin position="125"/>
        <end position="128"/>
    </location>
    <ligand>
        <name>GTP</name>
        <dbReference type="ChEBI" id="CHEBI:37565"/>
    </ligand>
</feature>
<keyword evidence="4" id="KW-0519">Myristate</keyword>
<dbReference type="InterPro" id="IPR006689">
    <property type="entry name" value="Small_GTPase_ARF/SAR"/>
</dbReference>
<evidence type="ECO:0000256" key="8">
    <source>
        <dbReference type="ARBA" id="ARBA00023034"/>
    </source>
</evidence>
<evidence type="ECO:0000256" key="7">
    <source>
        <dbReference type="ARBA" id="ARBA00022927"/>
    </source>
</evidence>
<evidence type="ECO:0000256" key="6">
    <source>
        <dbReference type="ARBA" id="ARBA00022892"/>
    </source>
</evidence>
<dbReference type="GO" id="GO:0005525">
    <property type="term" value="F:GTP binding"/>
    <property type="evidence" value="ECO:0007669"/>
    <property type="project" value="UniProtKB-KW"/>
</dbReference>
<dbReference type="AlphaFoldDB" id="A0AAU9J7Y8"/>
<evidence type="ECO:0000256" key="11">
    <source>
        <dbReference type="PIRSR" id="PIRSR606689-1"/>
    </source>
</evidence>
<dbReference type="GO" id="GO:0015031">
    <property type="term" value="P:protein transport"/>
    <property type="evidence" value="ECO:0007669"/>
    <property type="project" value="UniProtKB-KW"/>
</dbReference>
<evidence type="ECO:0000256" key="1">
    <source>
        <dbReference type="ARBA" id="ARBA00004555"/>
    </source>
</evidence>
<dbReference type="EMBL" id="CAJZBQ010000017">
    <property type="protein sequence ID" value="CAG9316825.1"/>
    <property type="molecule type" value="Genomic_DNA"/>
</dbReference>
<keyword evidence="3" id="KW-0813">Transport</keyword>
<accession>A0AAU9J7Y8</accession>
<dbReference type="GO" id="GO:0003924">
    <property type="term" value="F:GTPase activity"/>
    <property type="evidence" value="ECO:0007669"/>
    <property type="project" value="InterPro"/>
</dbReference>
<dbReference type="Proteomes" id="UP001162131">
    <property type="component" value="Unassembled WGS sequence"/>
</dbReference>
<keyword evidence="5 11" id="KW-0547">Nucleotide-binding</keyword>
<evidence type="ECO:0000256" key="4">
    <source>
        <dbReference type="ARBA" id="ARBA00022707"/>
    </source>
</evidence>
<dbReference type="SMART" id="SM00177">
    <property type="entry name" value="ARF"/>
    <property type="match status" value="1"/>
</dbReference>
<keyword evidence="7" id="KW-0653">Protein transport</keyword>
<comment type="caution">
    <text evidence="12">The sequence shown here is derived from an EMBL/GenBank/DDBJ whole genome shotgun (WGS) entry which is preliminary data.</text>
</comment>
<comment type="subcellular location">
    <subcellularLocation>
        <location evidence="1">Golgi apparatus</location>
    </subcellularLocation>
</comment>
<keyword evidence="13" id="KW-1185">Reference proteome</keyword>
<evidence type="ECO:0000256" key="5">
    <source>
        <dbReference type="ARBA" id="ARBA00022741"/>
    </source>
</evidence>
<dbReference type="FunFam" id="3.40.50.300:FF:003500">
    <property type="entry name" value="ADP-ribosylation factor 1"/>
    <property type="match status" value="1"/>
</dbReference>
<dbReference type="Pfam" id="PF00025">
    <property type="entry name" value="Arf"/>
    <property type="match status" value="1"/>
</dbReference>
<keyword evidence="8" id="KW-0333">Golgi apparatus</keyword>
<keyword evidence="6" id="KW-0931">ER-Golgi transport</keyword>
<comment type="similarity">
    <text evidence="2">Belongs to the small GTPase superfamily. Arf family.</text>
</comment>
<dbReference type="PANTHER" id="PTHR11711">
    <property type="entry name" value="ADP RIBOSYLATION FACTOR-RELATED"/>
    <property type="match status" value="1"/>
</dbReference>
<dbReference type="InterPro" id="IPR027417">
    <property type="entry name" value="P-loop_NTPase"/>
</dbReference>
<evidence type="ECO:0000256" key="10">
    <source>
        <dbReference type="ARBA" id="ARBA00023288"/>
    </source>
</evidence>
<reference evidence="12" key="1">
    <citation type="submission" date="2021-09" db="EMBL/GenBank/DDBJ databases">
        <authorList>
            <consortium name="AG Swart"/>
            <person name="Singh M."/>
            <person name="Singh A."/>
            <person name="Seah K."/>
            <person name="Emmerich C."/>
        </authorList>
    </citation>
    <scope>NUCLEOTIDE SEQUENCE</scope>
    <source>
        <strain evidence="12">ATCC30299</strain>
    </source>
</reference>
<evidence type="ECO:0000313" key="12">
    <source>
        <dbReference type="EMBL" id="CAG9316825.1"/>
    </source>
</evidence>
<evidence type="ECO:0000256" key="9">
    <source>
        <dbReference type="ARBA" id="ARBA00023134"/>
    </source>
</evidence>
<keyword evidence="10" id="KW-0449">Lipoprotein</keyword>
<protein>
    <recommendedName>
        <fullName evidence="14">ADP-ribosylation factor</fullName>
    </recommendedName>
</protein>
<dbReference type="SUPFAM" id="SSF52540">
    <property type="entry name" value="P-loop containing nucleoside triphosphate hydrolases"/>
    <property type="match status" value="1"/>
</dbReference>
<keyword evidence="9 11" id="KW-0342">GTP-binding</keyword>
<evidence type="ECO:0000256" key="2">
    <source>
        <dbReference type="ARBA" id="ARBA00010290"/>
    </source>
</evidence>
<organism evidence="12 13">
    <name type="scientific">Blepharisma stoltei</name>
    <dbReference type="NCBI Taxonomy" id="1481888"/>
    <lineage>
        <taxon>Eukaryota</taxon>
        <taxon>Sar</taxon>
        <taxon>Alveolata</taxon>
        <taxon>Ciliophora</taxon>
        <taxon>Postciliodesmatophora</taxon>
        <taxon>Heterotrichea</taxon>
        <taxon>Heterotrichida</taxon>
        <taxon>Blepharismidae</taxon>
        <taxon>Blepharisma</taxon>
    </lineage>
</organism>
<evidence type="ECO:0000256" key="3">
    <source>
        <dbReference type="ARBA" id="ARBA00022448"/>
    </source>
</evidence>
<dbReference type="SMART" id="SM00178">
    <property type="entry name" value="SAR"/>
    <property type="match status" value="1"/>
</dbReference>
<proteinExistence type="inferred from homology"/>
<gene>
    <name evidence="12" type="ORF">BSTOLATCC_MIC17458</name>
</gene>
<evidence type="ECO:0000313" key="13">
    <source>
        <dbReference type="Proteomes" id="UP001162131"/>
    </source>
</evidence>
<dbReference type="InterPro" id="IPR024156">
    <property type="entry name" value="Small_GTPase_ARF"/>
</dbReference>
<dbReference type="GO" id="GO:0016192">
    <property type="term" value="P:vesicle-mediated transport"/>
    <property type="evidence" value="ECO:0007669"/>
    <property type="project" value="UniProtKB-KW"/>
</dbReference>
<name>A0AAU9J7Y8_9CILI</name>
<dbReference type="PROSITE" id="PS51417">
    <property type="entry name" value="ARF"/>
    <property type="match status" value="1"/>
</dbReference>
<dbReference type="GO" id="GO:0005794">
    <property type="term" value="C:Golgi apparatus"/>
    <property type="evidence" value="ECO:0007669"/>
    <property type="project" value="UniProtKB-SubCell"/>
</dbReference>